<sequence length="1065" mass="123106">MSEIIEAVPQEIFQQPLNNAEQEMVEALVAQHKNNVVVTQQLAMDASRLFTCSEERLKQQIESGFFKRFSGALSGQNREQQLQNQVDVLQMQKFAWHYLQQLQQQNLINAQSIAVIRNNLGTMNEYIIETREFLFQAVDKINRRLIRVENHASFNQWSLNIEANKRRFRSMPKALLILNLSYDFLRSHPSVMLTSQDINHLIVTLEKLEVDCDQEVKLLDFILDLIDQIEASSIERYRSLIELSYGDHLADSYFIQKNISGLAFNSLYYLSDEYDRVIDLLSDIEVCDTDEKRERIVSRFFGREFSGLETRYCMRDLIEEIIGGSLLTLEIYKAVNGVDTVSNNSIEDTEPVTLISQLPDINDHTFFDNTEDKEAHYNYLRLFSLCIDSFASLNKEGQAFIELLANKAGCPQVMTEVAALANSPNKVQDNLAILKELLKNDDSAYIWLLDAFYLLTLCNTQIESPNMLRILNSLKPAQFREHFPYMLTVISEQDEEKVLAAAEKLQHKTNGWRNVIGYREFNFEKVFSDLRSKLRRTSSMAQDISLELAIATMKSGEYSCFMDMLDDSFMGRIGSKVGSAAYTLGRSSCLSSLNDVRKKVSKFISEHAGVLQQGNRELVRWGIPAITFESDSGHGDFELDNSTENEEWYEQFCHFERQLDNTLTSFSNACTEVSEQLEFFIKGRFGESVIELREKQRAEQLEQQRQEKLAKQSVIVKKDDIKYLLRIEWNQIKHPPCDPEKITSIKTDGTTWLIVANGNGLYRSLDRENWMKVELSKSENAPYISKLFLVNGMWIAFAGYSEGFYYSQDSINWKQSLYPDGLGYNFTKTENIVYFNGLWLWRFTVRKEYKYVEKGIFLDSTKTSTYDGVFVFCSERLDGGWREWKLLPNLSEGIKVESLQPLPSGNTLLAFCHYDYFYTKSKKKNNVSSSIRYYIDGKGWRHCTWDGKNDQFGEPVIINVGHKMLCFYRNQVISSDKKGYEWHAKTENIDLNDYAHLKDFTLFIEDGWKKTLYVSQSGESFDELFLGEGNWHNLAANEQGLLAVYSRSSHEKFLKSGSYIFTPIG</sequence>
<evidence type="ECO:0000313" key="2">
    <source>
        <dbReference type="Proteomes" id="UP001595453"/>
    </source>
</evidence>
<keyword evidence="2" id="KW-1185">Reference proteome</keyword>
<reference evidence="2" key="1">
    <citation type="journal article" date="2019" name="Int. J. Syst. Evol. Microbiol.">
        <title>The Global Catalogue of Microorganisms (GCM) 10K type strain sequencing project: providing services to taxonomists for standard genome sequencing and annotation.</title>
        <authorList>
            <consortium name="The Broad Institute Genomics Platform"/>
            <consortium name="The Broad Institute Genome Sequencing Center for Infectious Disease"/>
            <person name="Wu L."/>
            <person name="Ma J."/>
        </authorList>
    </citation>
    <scope>NUCLEOTIDE SEQUENCE [LARGE SCALE GENOMIC DNA]</scope>
    <source>
        <strain evidence="2">KCTC 42730</strain>
    </source>
</reference>
<dbReference type="Proteomes" id="UP001595453">
    <property type="component" value="Unassembled WGS sequence"/>
</dbReference>
<protein>
    <submittedName>
        <fullName evidence="1">Uncharacterized protein</fullName>
    </submittedName>
</protein>
<accession>A0ABV7CPI4</accession>
<name>A0ABV7CPI4_9GAMM</name>
<dbReference type="EMBL" id="JBHRSD010000039">
    <property type="protein sequence ID" value="MFC3034475.1"/>
    <property type="molecule type" value="Genomic_DNA"/>
</dbReference>
<organism evidence="1 2">
    <name type="scientific">Pseudoalteromonas fenneropenaei</name>
    <dbReference type="NCBI Taxonomy" id="1737459"/>
    <lineage>
        <taxon>Bacteria</taxon>
        <taxon>Pseudomonadati</taxon>
        <taxon>Pseudomonadota</taxon>
        <taxon>Gammaproteobacteria</taxon>
        <taxon>Alteromonadales</taxon>
        <taxon>Pseudoalteromonadaceae</taxon>
        <taxon>Pseudoalteromonas</taxon>
    </lineage>
</organism>
<comment type="caution">
    <text evidence="1">The sequence shown here is derived from an EMBL/GenBank/DDBJ whole genome shotgun (WGS) entry which is preliminary data.</text>
</comment>
<dbReference type="RefSeq" id="WP_377127819.1">
    <property type="nucleotide sequence ID" value="NZ_JBHRSD010000039.1"/>
</dbReference>
<proteinExistence type="predicted"/>
<evidence type="ECO:0000313" key="1">
    <source>
        <dbReference type="EMBL" id="MFC3034475.1"/>
    </source>
</evidence>
<gene>
    <name evidence="1" type="ORF">ACFOEE_18365</name>
</gene>